<evidence type="ECO:0000256" key="2">
    <source>
        <dbReference type="ARBA" id="ARBA00006205"/>
    </source>
</evidence>
<evidence type="ECO:0000256" key="6">
    <source>
        <dbReference type="ARBA" id="ARBA00022840"/>
    </source>
</evidence>
<feature type="domain" description="CobB/CobQ-like glutamine amidotransferase" evidence="11">
    <location>
        <begin position="240"/>
        <end position="427"/>
    </location>
</feature>
<dbReference type="GO" id="GO:0042242">
    <property type="term" value="F:cobyrinic acid a,c-diamide synthase activity"/>
    <property type="evidence" value="ECO:0007669"/>
    <property type="project" value="InterPro"/>
</dbReference>
<dbReference type="InterPro" id="IPR027417">
    <property type="entry name" value="P-loop_NTPase"/>
</dbReference>
<keyword evidence="7 9" id="KW-0460">Magnesium</keyword>
<dbReference type="Proteomes" id="UP000190092">
    <property type="component" value="Unassembled WGS sequence"/>
</dbReference>
<evidence type="ECO:0000259" key="10">
    <source>
        <dbReference type="Pfam" id="PF01656"/>
    </source>
</evidence>
<dbReference type="STRING" id="225324.SAMN02745126_02511"/>
<dbReference type="Gene3D" id="3.40.50.880">
    <property type="match status" value="1"/>
</dbReference>
<dbReference type="InterPro" id="IPR002586">
    <property type="entry name" value="CobQ/CobB/MinD/ParA_Nub-bd_dom"/>
</dbReference>
<comment type="cofactor">
    <cofactor evidence="1 9">
        <name>Mg(2+)</name>
        <dbReference type="ChEBI" id="CHEBI:18420"/>
    </cofactor>
</comment>
<dbReference type="GO" id="GO:0043802">
    <property type="term" value="F:hydrogenobyrinic acid a,c-diamide synthase (glutamine-hydrolysing) activity"/>
    <property type="evidence" value="ECO:0007669"/>
    <property type="project" value="UniProtKB-UniRule"/>
</dbReference>
<reference evidence="13" key="1">
    <citation type="submission" date="2017-02" db="EMBL/GenBank/DDBJ databases">
        <authorList>
            <person name="Varghese N."/>
            <person name="Submissions S."/>
        </authorList>
    </citation>
    <scope>NUCLEOTIDE SEQUENCE [LARGE SCALE GENOMIC DNA]</scope>
    <source>
        <strain evidence="13">ATCC 27094</strain>
    </source>
</reference>
<dbReference type="HAMAP" id="MF_00027">
    <property type="entry name" value="CobB_CbiA"/>
    <property type="match status" value="1"/>
</dbReference>
<dbReference type="NCBIfam" id="NF002204">
    <property type="entry name" value="PRK01077.1"/>
    <property type="match status" value="1"/>
</dbReference>
<evidence type="ECO:0000313" key="13">
    <source>
        <dbReference type="Proteomes" id="UP000190092"/>
    </source>
</evidence>
<dbReference type="PROSITE" id="PS51274">
    <property type="entry name" value="GATASE_COBBQ"/>
    <property type="match status" value="1"/>
</dbReference>
<evidence type="ECO:0000256" key="7">
    <source>
        <dbReference type="ARBA" id="ARBA00022842"/>
    </source>
</evidence>
<comment type="miscellaneous">
    <text evidence="9">The a and c carboxylates of hydrogenobyrinate are activated for nucleophilic attack via formation of a phosphorylated intermediate by ATP. CobB catalyzes first the amidation of the c-carboxylate, and then that of the a-carboxylate.</text>
</comment>
<dbReference type="OrthoDB" id="9764035at2"/>
<evidence type="ECO:0000256" key="4">
    <source>
        <dbReference type="ARBA" id="ARBA00022598"/>
    </source>
</evidence>
<dbReference type="SUPFAM" id="SSF52540">
    <property type="entry name" value="P-loop containing nucleoside triphosphate hydrolases"/>
    <property type="match status" value="1"/>
</dbReference>
<dbReference type="CDD" id="cd05388">
    <property type="entry name" value="CobB_N"/>
    <property type="match status" value="1"/>
</dbReference>
<feature type="active site" description="Nucleophile" evidence="9">
    <location>
        <position position="323"/>
    </location>
</feature>
<evidence type="ECO:0000259" key="11">
    <source>
        <dbReference type="Pfam" id="PF07685"/>
    </source>
</evidence>
<sequence>MTQCGLVIAGTRSGSGKTTIALGLMRGLARRGRRVQGFKCGPDYIDPAFHAVATGRPSFNLDAWAMAPGQLIDLVVRHPADIAVAEGVMGLFDGVRGRGATADVAALLRWPVVLVLDVKGQTETAAALVAGCMHYRDDVEIAGVILNRVASPRHLALIQPALERIGVKLFGAVLQDKSLVLPERHLGLVQAGETAHVEHRLDALADVLAESVDLTALEYSARPATLRPSPFASLPPPGQRIAVAQDAAFSFLYPHLLEQWRDAGAEVMPFSPLRDEAPAADADAVWLPGGYPELHAGVLAQAERFLKGLRGAAARGVPVHGECGGYMVLGDGLVDAEGVRHAMAGLLQLETSFAQRRLHLGYRLARLQADCLLGKKGSEIVGHEFHYASILSIGDDPVVDCRDADDLPVTESGARRGSVTGTFFHAIGVGSP</sequence>
<comment type="domain">
    <text evidence="9">Comprises of two domains. The C-terminal domain contains the binding site for glutamine and catalyzes the hydrolysis of this substrate to glutamate and ammonia. The N-terminal domain is anticipated to bind ATP and hydrogenobyrinate and catalyzes the ultimate synthesis of the diamide product. The ammonia produced via the glutaminase domain is probably translocated to the adjacent domain via a molecular tunnel, where it reacts with an activated intermediate.</text>
</comment>
<evidence type="ECO:0000313" key="12">
    <source>
        <dbReference type="EMBL" id="SJZ83884.1"/>
    </source>
</evidence>
<evidence type="ECO:0000256" key="8">
    <source>
        <dbReference type="ARBA" id="ARBA00022962"/>
    </source>
</evidence>
<dbReference type="NCBIfam" id="TIGR00379">
    <property type="entry name" value="cobB"/>
    <property type="match status" value="1"/>
</dbReference>
<proteinExistence type="inferred from homology"/>
<feature type="domain" description="CobQ/CobB/MinD/ParA nucleotide binding" evidence="10">
    <location>
        <begin position="6"/>
        <end position="185"/>
    </location>
</feature>
<keyword evidence="6 9" id="KW-0067">ATP-binding</keyword>
<dbReference type="GO" id="GO:0009236">
    <property type="term" value="P:cobalamin biosynthetic process"/>
    <property type="evidence" value="ECO:0007669"/>
    <property type="project" value="UniProtKB-UniRule"/>
</dbReference>
<keyword evidence="8 9" id="KW-0315">Glutamine amidotransferase</keyword>
<gene>
    <name evidence="9" type="primary">cobB</name>
    <name evidence="12" type="ORF">SAMN02745126_02511</name>
</gene>
<dbReference type="InterPro" id="IPR011698">
    <property type="entry name" value="GATase_3"/>
</dbReference>
<accession>A0A1T4NX68</accession>
<dbReference type="Pfam" id="PF07685">
    <property type="entry name" value="GATase_3"/>
    <property type="match status" value="1"/>
</dbReference>
<dbReference type="Gene3D" id="3.40.50.300">
    <property type="entry name" value="P-loop containing nucleotide triphosphate hydrolases"/>
    <property type="match status" value="2"/>
</dbReference>
<dbReference type="PANTHER" id="PTHR43873">
    <property type="entry name" value="COBYRINATE A,C-DIAMIDE SYNTHASE"/>
    <property type="match status" value="1"/>
</dbReference>
<dbReference type="RefSeq" id="WP_085934186.1">
    <property type="nucleotide sequence ID" value="NZ_FUWJ01000002.1"/>
</dbReference>
<protein>
    <recommendedName>
        <fullName evidence="9">Hydrogenobyrinate a,c-diamide synthase</fullName>
        <ecNumber evidence="9">6.3.5.9</ecNumber>
    </recommendedName>
    <alternativeName>
        <fullName evidence="9">Hydrogenobyrinic acid a,c-diamide synthase</fullName>
    </alternativeName>
</protein>
<organism evidence="12 13">
    <name type="scientific">Enhydrobacter aerosaccus</name>
    <dbReference type="NCBI Taxonomy" id="225324"/>
    <lineage>
        <taxon>Bacteria</taxon>
        <taxon>Pseudomonadati</taxon>
        <taxon>Pseudomonadota</taxon>
        <taxon>Alphaproteobacteria</taxon>
        <taxon>Hyphomicrobiales</taxon>
        <taxon>Enhydrobacter</taxon>
    </lineage>
</organism>
<comment type="similarity">
    <text evidence="2">Belongs to the CobB/CobQ family. CobQ subfamily.</text>
</comment>
<keyword evidence="5 9" id="KW-0547">Nucleotide-binding</keyword>
<evidence type="ECO:0000256" key="3">
    <source>
        <dbReference type="ARBA" id="ARBA00022573"/>
    </source>
</evidence>
<comment type="catalytic activity">
    <reaction evidence="9">
        <text>hydrogenobyrinate + 2 L-glutamine + 2 ATP + 2 H2O = hydrogenobyrinate a,c-diamide + 2 L-glutamate + 2 ADP + 2 phosphate + 2 H(+)</text>
        <dbReference type="Rhea" id="RHEA:12544"/>
        <dbReference type="ChEBI" id="CHEBI:15377"/>
        <dbReference type="ChEBI" id="CHEBI:15378"/>
        <dbReference type="ChEBI" id="CHEBI:29985"/>
        <dbReference type="ChEBI" id="CHEBI:30616"/>
        <dbReference type="ChEBI" id="CHEBI:43474"/>
        <dbReference type="ChEBI" id="CHEBI:58359"/>
        <dbReference type="ChEBI" id="CHEBI:77873"/>
        <dbReference type="ChEBI" id="CHEBI:77874"/>
        <dbReference type="ChEBI" id="CHEBI:456216"/>
        <dbReference type="EC" id="6.3.5.9"/>
    </reaction>
</comment>
<evidence type="ECO:0000256" key="5">
    <source>
        <dbReference type="ARBA" id="ARBA00022741"/>
    </source>
</evidence>
<feature type="site" description="Increases nucleophilicity of active site Cys" evidence="9">
    <location>
        <position position="425"/>
    </location>
</feature>
<name>A0A1T4NX68_9HYPH</name>
<keyword evidence="4 9" id="KW-0436">Ligase</keyword>
<dbReference type="GO" id="GO:0005524">
    <property type="term" value="F:ATP binding"/>
    <property type="evidence" value="ECO:0007669"/>
    <property type="project" value="UniProtKB-UniRule"/>
</dbReference>
<comment type="similarity">
    <text evidence="9">Belongs to the CobB/CbiA family.</text>
</comment>
<dbReference type="Pfam" id="PF01656">
    <property type="entry name" value="CbiA"/>
    <property type="match status" value="1"/>
</dbReference>
<dbReference type="InterPro" id="IPR029062">
    <property type="entry name" value="Class_I_gatase-like"/>
</dbReference>
<evidence type="ECO:0000256" key="1">
    <source>
        <dbReference type="ARBA" id="ARBA00001946"/>
    </source>
</evidence>
<keyword evidence="3 9" id="KW-0169">Cobalamin biosynthesis</keyword>
<dbReference type="SUPFAM" id="SSF52317">
    <property type="entry name" value="Class I glutamine amidotransferase-like"/>
    <property type="match status" value="1"/>
</dbReference>
<dbReference type="EC" id="6.3.5.9" evidence="9"/>
<dbReference type="AlphaFoldDB" id="A0A1T4NX68"/>
<comment type="function">
    <text evidence="9">Catalyzes the ATP-dependent amidation of the two carboxylate groups at positions a and c of hydrogenobyrinate, using either L-glutamine or ammonia as the nitrogen source.</text>
</comment>
<evidence type="ECO:0000256" key="9">
    <source>
        <dbReference type="HAMAP-Rule" id="MF_00027"/>
    </source>
</evidence>
<dbReference type="InterPro" id="IPR004484">
    <property type="entry name" value="CbiA/CobB_synth"/>
</dbReference>
<dbReference type="EMBL" id="FUWJ01000002">
    <property type="protein sequence ID" value="SJZ83884.1"/>
    <property type="molecule type" value="Genomic_DNA"/>
</dbReference>
<dbReference type="PANTHER" id="PTHR43873:SF1">
    <property type="entry name" value="COBYRINATE A,C-DIAMIDE SYNTHASE"/>
    <property type="match status" value="1"/>
</dbReference>
<dbReference type="UniPathway" id="UPA00148">
    <property type="reaction ID" value="UER00220"/>
</dbReference>
<comment type="pathway">
    <text evidence="9">Cofactor biosynthesis; adenosylcobalamin biosynthesis; cob(II)yrinate a,c-diamide from precorrin-2 (aerobic route): step 9/10.</text>
</comment>
<keyword evidence="13" id="KW-1185">Reference proteome</keyword>